<comment type="caution">
    <text evidence="1">The sequence shown here is derived from an EMBL/GenBank/DDBJ whole genome shotgun (WGS) entry which is preliminary data.</text>
</comment>
<keyword evidence="2" id="KW-1185">Reference proteome</keyword>
<evidence type="ECO:0000313" key="1">
    <source>
        <dbReference type="EMBL" id="MET3654045.1"/>
    </source>
</evidence>
<evidence type="ECO:0000313" key="2">
    <source>
        <dbReference type="Proteomes" id="UP001549184"/>
    </source>
</evidence>
<organism evidence="1 2">
    <name type="scientific">Dyella japonica</name>
    <dbReference type="NCBI Taxonomy" id="231455"/>
    <lineage>
        <taxon>Bacteria</taxon>
        <taxon>Pseudomonadati</taxon>
        <taxon>Pseudomonadota</taxon>
        <taxon>Gammaproteobacteria</taxon>
        <taxon>Lysobacterales</taxon>
        <taxon>Rhodanobacteraceae</taxon>
        <taxon>Dyella</taxon>
    </lineage>
</organism>
<accession>A0ABV2JYY3</accession>
<reference evidence="1 2" key="1">
    <citation type="submission" date="2024-06" db="EMBL/GenBank/DDBJ databases">
        <title>Sorghum-associated microbial communities from plants grown in Nebraska, USA.</title>
        <authorList>
            <person name="Schachtman D."/>
        </authorList>
    </citation>
    <scope>NUCLEOTIDE SEQUENCE [LARGE SCALE GENOMIC DNA]</scope>
    <source>
        <strain evidence="1 2">1073</strain>
    </source>
</reference>
<dbReference type="EMBL" id="JBEPMU010000006">
    <property type="protein sequence ID" value="MET3654045.1"/>
    <property type="molecule type" value="Genomic_DNA"/>
</dbReference>
<protein>
    <submittedName>
        <fullName evidence="1">Uncharacterized protein</fullName>
    </submittedName>
</protein>
<sequence>MSLLSITRTRPKSFEGCTPLDNDQRRAEWAAKFYGGGHHHRQRKQRIRVKPRIRIVND</sequence>
<dbReference type="Proteomes" id="UP001549184">
    <property type="component" value="Unassembled WGS sequence"/>
</dbReference>
<gene>
    <name evidence="1" type="ORF">ABIC75_003783</name>
</gene>
<name>A0ABV2JYY3_9GAMM</name>
<proteinExistence type="predicted"/>
<dbReference type="RefSeq" id="WP_354015419.1">
    <property type="nucleotide sequence ID" value="NZ_JBEPMU010000006.1"/>
</dbReference>